<dbReference type="AlphaFoldDB" id="A0A0G0TAZ4"/>
<dbReference type="InterPro" id="IPR006674">
    <property type="entry name" value="HD_domain"/>
</dbReference>
<dbReference type="InterPro" id="IPR003607">
    <property type="entry name" value="HD/PDEase_dom"/>
</dbReference>
<dbReference type="PANTHER" id="PTHR40517:SF1">
    <property type="entry name" value="METAL-DEPENDENT PHOSPHOHYDROLASE, HD SUPERFAMILY-RELATED"/>
    <property type="match status" value="1"/>
</dbReference>
<dbReference type="Proteomes" id="UP000034664">
    <property type="component" value="Unassembled WGS sequence"/>
</dbReference>
<organism evidence="2 3">
    <name type="scientific">Candidatus Roizmanbacteria bacterium GW2011_GWB1_40_7</name>
    <dbReference type="NCBI Taxonomy" id="1618482"/>
    <lineage>
        <taxon>Bacteria</taxon>
        <taxon>Candidatus Roizmaniibacteriota</taxon>
    </lineage>
</organism>
<protein>
    <submittedName>
        <fullName evidence="2">Metal dependent phosphohydrolase</fullName>
    </submittedName>
</protein>
<reference evidence="2 3" key="1">
    <citation type="journal article" date="2015" name="Nature">
        <title>rRNA introns, odd ribosomes, and small enigmatic genomes across a large radiation of phyla.</title>
        <authorList>
            <person name="Brown C.T."/>
            <person name="Hug L.A."/>
            <person name="Thomas B.C."/>
            <person name="Sharon I."/>
            <person name="Castelle C.J."/>
            <person name="Singh A."/>
            <person name="Wilkins M.J."/>
            <person name="Williams K.H."/>
            <person name="Banfield J.F."/>
        </authorList>
    </citation>
    <scope>NUCLEOTIDE SEQUENCE [LARGE SCALE GENOMIC DNA]</scope>
</reference>
<evidence type="ECO:0000313" key="2">
    <source>
        <dbReference type="EMBL" id="KKR71981.1"/>
    </source>
</evidence>
<dbReference type="Gene3D" id="1.10.3210.10">
    <property type="entry name" value="Hypothetical protein af1432"/>
    <property type="match status" value="1"/>
</dbReference>
<accession>A0A0G0TAZ4</accession>
<feature type="domain" description="HD/PDEase" evidence="1">
    <location>
        <begin position="53"/>
        <end position="187"/>
    </location>
</feature>
<evidence type="ECO:0000259" key="1">
    <source>
        <dbReference type="SMART" id="SM00471"/>
    </source>
</evidence>
<dbReference type="SMART" id="SM00471">
    <property type="entry name" value="HDc"/>
    <property type="match status" value="1"/>
</dbReference>
<dbReference type="CDD" id="cd00077">
    <property type="entry name" value="HDc"/>
    <property type="match status" value="1"/>
</dbReference>
<dbReference type="SUPFAM" id="SSF109604">
    <property type="entry name" value="HD-domain/PDEase-like"/>
    <property type="match status" value="1"/>
</dbReference>
<sequence>MTIQKKPSSSILIHVPAKNNKLLDQALEKINNNKEITTLWNVINVNAIERLRMSDHGSVHFQIVANIALRLLRILVKNKVTPSIVKDFNLTNNHAELVVLLASLLHDTGMSINRDGHEEFSLFITNNLLRELLDFLPIEEKTIVISEVLHAVINHRSGGRPLTIEGGIVRVADALDMSQGRSRIPFEAGKVDIYSLSALAIDEVNISEGKEKPILVQIYMNNSSGIFQIDELLKSKLKDSGIEQYLQIEAYSSSPTDKQLVKEYRL</sequence>
<proteinExistence type="predicted"/>
<comment type="caution">
    <text evidence="2">The sequence shown here is derived from an EMBL/GenBank/DDBJ whole genome shotgun (WGS) entry which is preliminary data.</text>
</comment>
<evidence type="ECO:0000313" key="3">
    <source>
        <dbReference type="Proteomes" id="UP000034664"/>
    </source>
</evidence>
<dbReference type="GO" id="GO:0016787">
    <property type="term" value="F:hydrolase activity"/>
    <property type="evidence" value="ECO:0007669"/>
    <property type="project" value="UniProtKB-KW"/>
</dbReference>
<keyword evidence="2" id="KW-0378">Hydrolase</keyword>
<dbReference type="InterPro" id="IPR039967">
    <property type="entry name" value="MJ1020-like"/>
</dbReference>
<gene>
    <name evidence="2" type="ORF">UU14_C0014G0003</name>
</gene>
<dbReference type="EMBL" id="LBZM01000014">
    <property type="protein sequence ID" value="KKR71981.1"/>
    <property type="molecule type" value="Genomic_DNA"/>
</dbReference>
<name>A0A0G0TAZ4_9BACT</name>
<dbReference type="Pfam" id="PF01966">
    <property type="entry name" value="HD"/>
    <property type="match status" value="1"/>
</dbReference>
<dbReference type="PANTHER" id="PTHR40517">
    <property type="entry name" value="METAL-DEPENDENT PHOSPHOHYDROLASE, HD SUPERFAMILY-RELATED"/>
    <property type="match status" value="1"/>
</dbReference>